<feature type="transmembrane region" description="Helical" evidence="1">
    <location>
        <begin position="141"/>
        <end position="159"/>
    </location>
</feature>
<feature type="transmembrane region" description="Helical" evidence="1">
    <location>
        <begin position="102"/>
        <end position="121"/>
    </location>
</feature>
<keyword evidence="1" id="KW-1133">Transmembrane helix</keyword>
<sequence length="176" mass="19627">MSSTFSSQMSREDQVNLNSYANTFISSNFFFSRFKYLWNPMANPSQKPQMASTLSWCSGAHHSRYGGTVTTMKNDPPPLVLRQFQPATKLGPIGHTIYSRPIWPLLVLYGIFGHITIPWPFLGSSHILQSLASLANSLTLNPQACIFVLVLGVSLYLLGGSGSPSHHQWVWTNPFH</sequence>
<protein>
    <submittedName>
        <fullName evidence="2">Uncharacterized protein</fullName>
    </submittedName>
</protein>
<accession>A0A9Q3PKJ2</accession>
<keyword evidence="3" id="KW-1185">Reference proteome</keyword>
<dbReference type="AlphaFoldDB" id="A0A9Q3PKJ2"/>
<keyword evidence="1" id="KW-0472">Membrane</keyword>
<reference evidence="2" key="1">
    <citation type="submission" date="2021-03" db="EMBL/GenBank/DDBJ databases">
        <title>Draft genome sequence of rust myrtle Austropuccinia psidii MF-1, a brazilian biotype.</title>
        <authorList>
            <person name="Quecine M.C."/>
            <person name="Pachon D.M.R."/>
            <person name="Bonatelli M.L."/>
            <person name="Correr F.H."/>
            <person name="Franceschini L.M."/>
            <person name="Leite T.F."/>
            <person name="Margarido G.R.A."/>
            <person name="Almeida C.A."/>
            <person name="Ferrarezi J.A."/>
            <person name="Labate C.A."/>
        </authorList>
    </citation>
    <scope>NUCLEOTIDE SEQUENCE</scope>
    <source>
        <strain evidence="2">MF-1</strain>
    </source>
</reference>
<gene>
    <name evidence="2" type="ORF">O181_104978</name>
</gene>
<proteinExistence type="predicted"/>
<comment type="caution">
    <text evidence="2">The sequence shown here is derived from an EMBL/GenBank/DDBJ whole genome shotgun (WGS) entry which is preliminary data.</text>
</comment>
<evidence type="ECO:0000313" key="3">
    <source>
        <dbReference type="Proteomes" id="UP000765509"/>
    </source>
</evidence>
<dbReference type="EMBL" id="AVOT02077130">
    <property type="protein sequence ID" value="MBW0565263.1"/>
    <property type="molecule type" value="Genomic_DNA"/>
</dbReference>
<dbReference type="Proteomes" id="UP000765509">
    <property type="component" value="Unassembled WGS sequence"/>
</dbReference>
<keyword evidence="1" id="KW-0812">Transmembrane</keyword>
<evidence type="ECO:0000256" key="1">
    <source>
        <dbReference type="SAM" id="Phobius"/>
    </source>
</evidence>
<name>A0A9Q3PKJ2_9BASI</name>
<organism evidence="2 3">
    <name type="scientific">Austropuccinia psidii MF-1</name>
    <dbReference type="NCBI Taxonomy" id="1389203"/>
    <lineage>
        <taxon>Eukaryota</taxon>
        <taxon>Fungi</taxon>
        <taxon>Dikarya</taxon>
        <taxon>Basidiomycota</taxon>
        <taxon>Pucciniomycotina</taxon>
        <taxon>Pucciniomycetes</taxon>
        <taxon>Pucciniales</taxon>
        <taxon>Sphaerophragmiaceae</taxon>
        <taxon>Austropuccinia</taxon>
    </lineage>
</organism>
<evidence type="ECO:0000313" key="2">
    <source>
        <dbReference type="EMBL" id="MBW0565263.1"/>
    </source>
</evidence>